<evidence type="ECO:0000313" key="2">
    <source>
        <dbReference type="WBParaSite" id="ES5_v2.g17468.t1"/>
    </source>
</evidence>
<reference evidence="2" key="1">
    <citation type="submission" date="2022-11" db="UniProtKB">
        <authorList>
            <consortium name="WormBaseParasite"/>
        </authorList>
    </citation>
    <scope>IDENTIFICATION</scope>
</reference>
<evidence type="ECO:0000313" key="1">
    <source>
        <dbReference type="Proteomes" id="UP000887579"/>
    </source>
</evidence>
<organism evidence="1 2">
    <name type="scientific">Panagrolaimus sp. ES5</name>
    <dbReference type="NCBI Taxonomy" id="591445"/>
    <lineage>
        <taxon>Eukaryota</taxon>
        <taxon>Metazoa</taxon>
        <taxon>Ecdysozoa</taxon>
        <taxon>Nematoda</taxon>
        <taxon>Chromadorea</taxon>
        <taxon>Rhabditida</taxon>
        <taxon>Tylenchina</taxon>
        <taxon>Panagrolaimomorpha</taxon>
        <taxon>Panagrolaimoidea</taxon>
        <taxon>Panagrolaimidae</taxon>
        <taxon>Panagrolaimus</taxon>
    </lineage>
</organism>
<protein>
    <submittedName>
        <fullName evidence="2">Uncharacterized protein</fullName>
    </submittedName>
</protein>
<name>A0AC34FJJ4_9BILA</name>
<sequence>MAVSYQKHENVVELFLSTKLDSLDYNGHCTIDIKVLSKMFVVEPNDKDTSTIEISLYSSFVQYKNILCHISYVESKRIALVFPTVDACTAVYDIIMKYQDEVKQEVGDHSLNHQIRTQILIPLLNEAKSNLNLDNKLKKCVIKMLEDVVAPGFFDDDNLKSEFSEMSEEFISNDAESSNESYLVDADEFDAHASGKHQRGIIVKNELGLPSNMEAEVKQEVGDHSLNHQIRTQILIPLLNEAKSNLNLDNKLKKCVIKMLEDVVAPGFFDDDNLKSEFSEMSEEFISNDAESSNESFLVDADEFAAHASGKHQRSIIVKNELGSPSNMEVMDTEQNGQLQAMDAIQLPERPLDAVEIKQCKIEVMNEQEIPPQQQPAPTNQNTTIMQVKKIIKSSHFLIRGTAKNIHRKHELIIFISDEKNLCYPYYYEKKKTGNRWSCINCQKVKHTAIAHLRCDDESGEFFVELGLIKHVCSPIIYSKKPGFYVEPCTSYASLFLDTVDVGKKKESASKEIPPNSVAQPNNSASTSEPCQAGTNVEKIDFSKSAETSTVVTKLVSGAPNRILKLPDFELQIIKPFGGHKRYRLIVFASKDHKLCYVFFQQYPKLRFTCRRCQNFRPNITAFLLTRIDGEKYVLFDENEHYCVPELYSEYSQKGLANDEYCVTYNLEGNVKPIIYDLNDKNLCYVFSMKSSHFNHRHIFICDGCESADSPATLNFKKDSNGEYQVLWKSSIHSCEPKPFTNNIQEKVLMSEKFKFFTENDSPDVFKLLTFPYDDENIKCHIYKYSNVLQVFLCIKCLEFNHMVFADVFINLWGEEYIVESNPAKHICQPYIYSDLDSNNFVFHFSSRSDSKRFTQKLWDENNLILAENFEFQRNRLGTLNAFIIVFTSKERDLCYKYFFEKTSLQHLCQQCKVSAKIFMDENGKYFVKLSSAKHRCQPVIYRPQKTIIRKPDYIFLDNIKPCRLIVFTSSSHQYCYVYTNKTYKCNRCLRFSISVIASMFKDENDEECVFLGRKQHQCEPQKFESVAKKFNIKLK</sequence>
<accession>A0AC34FJJ4</accession>
<proteinExistence type="predicted"/>
<dbReference type="WBParaSite" id="ES5_v2.g17468.t1">
    <property type="protein sequence ID" value="ES5_v2.g17468.t1"/>
    <property type="gene ID" value="ES5_v2.g17468"/>
</dbReference>
<dbReference type="Proteomes" id="UP000887579">
    <property type="component" value="Unplaced"/>
</dbReference>